<keyword evidence="1" id="KW-0812">Transmembrane</keyword>
<keyword evidence="1" id="KW-1133">Transmembrane helix</keyword>
<evidence type="ECO:0000313" key="2">
    <source>
        <dbReference type="EMBL" id="QZD86313.1"/>
    </source>
</evidence>
<evidence type="ECO:0000256" key="1">
    <source>
        <dbReference type="SAM" id="Phobius"/>
    </source>
</evidence>
<proteinExistence type="predicted"/>
<evidence type="ECO:0000313" key="3">
    <source>
        <dbReference type="Proteomes" id="UP000824280"/>
    </source>
</evidence>
<reference evidence="2 3" key="1">
    <citation type="submission" date="2021-08" db="EMBL/GenBank/DDBJ databases">
        <title>Comparative Genomics Analysis of the Genus Qipengyuania Reveals Extensive Genetic Diversity and Metabolic Versatility, Including the Description of Fifteen Novel Species.</title>
        <authorList>
            <person name="Liu Y."/>
        </authorList>
    </citation>
    <scope>NUCLEOTIDE SEQUENCE [LARGE SCALE GENOMIC DNA]</scope>
    <source>
        <strain evidence="2 3">1XM2-8</strain>
    </source>
</reference>
<feature type="transmembrane region" description="Helical" evidence="1">
    <location>
        <begin position="65"/>
        <end position="87"/>
    </location>
</feature>
<feature type="transmembrane region" description="Helical" evidence="1">
    <location>
        <begin position="216"/>
        <end position="243"/>
    </location>
</feature>
<feature type="transmembrane region" description="Helical" evidence="1">
    <location>
        <begin position="116"/>
        <end position="141"/>
    </location>
</feature>
<dbReference type="InterPro" id="IPR018692">
    <property type="entry name" value="DUF2189"/>
</dbReference>
<feature type="transmembrane region" description="Helical" evidence="1">
    <location>
        <begin position="161"/>
        <end position="182"/>
    </location>
</feature>
<name>A0ABX8ZGA5_9SPHN</name>
<organism evidence="2 3">
    <name type="scientific">Qipengyuania psychrotolerans</name>
    <dbReference type="NCBI Taxonomy" id="2867238"/>
    <lineage>
        <taxon>Bacteria</taxon>
        <taxon>Pseudomonadati</taxon>
        <taxon>Pseudomonadota</taxon>
        <taxon>Alphaproteobacteria</taxon>
        <taxon>Sphingomonadales</taxon>
        <taxon>Erythrobacteraceae</taxon>
        <taxon>Qipengyuania</taxon>
    </lineage>
</organism>
<keyword evidence="3" id="KW-1185">Reference proteome</keyword>
<gene>
    <name evidence="2" type="ORF">K3166_08600</name>
</gene>
<protein>
    <submittedName>
        <fullName evidence="2">DUF2189 domain-containing protein</fullName>
    </submittedName>
</protein>
<dbReference type="EMBL" id="CP081297">
    <property type="protein sequence ID" value="QZD86313.1"/>
    <property type="molecule type" value="Genomic_DNA"/>
</dbReference>
<keyword evidence="1" id="KW-0472">Membrane</keyword>
<accession>A0ABX8ZGA5</accession>
<dbReference type="RefSeq" id="WP_221421858.1">
    <property type="nucleotide sequence ID" value="NZ_CP081297.1"/>
</dbReference>
<sequence length="259" mass="27442">MEAAGETPIAPVKVADDLSFADLGRALKAGFSDFLACPIYGLFFAGIYVAAGIFLYVAAVKWGEPMWLVPAVAGFPLVAPFTAVGLYEVSRRREAGLPVKWSAVLGAVRGKGDEQLIMMGGIVFVAFSFWMIIAHGIFAIFMAESGVGSESIAAFITPAGMAMLAVGTLVGAILALAFYAVTVVSLPMLVDREVDFLTAIITSLAAFRSNTAMMCLWAAIIALCLLAALVPAFLGLMVVLPLFGHATWHLYRRVVEPAD</sequence>
<feature type="transmembrane region" description="Helical" evidence="1">
    <location>
        <begin position="34"/>
        <end position="59"/>
    </location>
</feature>
<dbReference type="Pfam" id="PF09955">
    <property type="entry name" value="DUF2189"/>
    <property type="match status" value="1"/>
</dbReference>
<dbReference type="Proteomes" id="UP000824280">
    <property type="component" value="Chromosome"/>
</dbReference>